<keyword evidence="6" id="KW-0378">Hydrolase</keyword>
<protein>
    <recommendedName>
        <fullName evidence="12">Peptidase M50 domain-containing protein</fullName>
    </recommendedName>
</protein>
<dbReference type="PANTHER" id="PTHR42837">
    <property type="entry name" value="REGULATOR OF SIGMA-E PROTEASE RSEP"/>
    <property type="match status" value="1"/>
</dbReference>
<keyword evidence="7" id="KW-0862">Zinc</keyword>
<dbReference type="SUPFAM" id="SSF50156">
    <property type="entry name" value="PDZ domain-like"/>
    <property type="match status" value="1"/>
</dbReference>
<evidence type="ECO:0000256" key="3">
    <source>
        <dbReference type="ARBA" id="ARBA00007931"/>
    </source>
</evidence>
<dbReference type="GO" id="GO:0006508">
    <property type="term" value="P:proteolysis"/>
    <property type="evidence" value="ECO:0007669"/>
    <property type="project" value="UniProtKB-KW"/>
</dbReference>
<evidence type="ECO:0000256" key="6">
    <source>
        <dbReference type="ARBA" id="ARBA00022801"/>
    </source>
</evidence>
<reference evidence="13 14" key="1">
    <citation type="journal article" date="2015" name="Nature">
        <title>rRNA introns, odd ribosomes, and small enigmatic genomes across a large radiation of phyla.</title>
        <authorList>
            <person name="Brown C.T."/>
            <person name="Hug L.A."/>
            <person name="Thomas B.C."/>
            <person name="Sharon I."/>
            <person name="Castelle C.J."/>
            <person name="Singh A."/>
            <person name="Wilkins M.J."/>
            <person name="Williams K.H."/>
            <person name="Banfield J.F."/>
        </authorList>
    </citation>
    <scope>NUCLEOTIDE SEQUENCE [LARGE SCALE GENOMIC DNA]</scope>
</reference>
<comment type="similarity">
    <text evidence="3">Belongs to the peptidase M50B family.</text>
</comment>
<dbReference type="EMBL" id="LCHP01000005">
    <property type="protein sequence ID" value="KKT36557.1"/>
    <property type="molecule type" value="Genomic_DNA"/>
</dbReference>
<gene>
    <name evidence="13" type="ORF">UW25_C0005G0039</name>
</gene>
<dbReference type="InterPro" id="IPR008915">
    <property type="entry name" value="Peptidase_M50"/>
</dbReference>
<feature type="domain" description="Peptidase M50" evidence="12">
    <location>
        <begin position="13"/>
        <end position="355"/>
    </location>
</feature>
<dbReference type="Proteomes" id="UP000033815">
    <property type="component" value="Unassembled WGS sequence"/>
</dbReference>
<organism evidence="13 14">
    <name type="scientific">Candidatus Nomurabacteria bacterium GW2011_GWB1_44_12</name>
    <dbReference type="NCBI Taxonomy" id="1618748"/>
    <lineage>
        <taxon>Bacteria</taxon>
        <taxon>Candidatus Nomuraibacteriota</taxon>
    </lineage>
</organism>
<dbReference type="GO" id="GO:0016020">
    <property type="term" value="C:membrane"/>
    <property type="evidence" value="ECO:0007669"/>
    <property type="project" value="UniProtKB-SubCell"/>
</dbReference>
<dbReference type="InterPro" id="IPR036034">
    <property type="entry name" value="PDZ_sf"/>
</dbReference>
<feature type="transmembrane region" description="Helical" evidence="11">
    <location>
        <begin position="6"/>
        <end position="24"/>
    </location>
</feature>
<evidence type="ECO:0000313" key="13">
    <source>
        <dbReference type="EMBL" id="KKT36557.1"/>
    </source>
</evidence>
<comment type="caution">
    <text evidence="13">The sequence shown here is derived from an EMBL/GenBank/DDBJ whole genome shotgun (WGS) entry which is preliminary data.</text>
</comment>
<evidence type="ECO:0000256" key="4">
    <source>
        <dbReference type="ARBA" id="ARBA00022670"/>
    </source>
</evidence>
<dbReference type="AlphaFoldDB" id="A0A837I6T9"/>
<evidence type="ECO:0000256" key="8">
    <source>
        <dbReference type="ARBA" id="ARBA00022989"/>
    </source>
</evidence>
<keyword evidence="4" id="KW-0645">Protease</keyword>
<keyword evidence="9" id="KW-0482">Metalloprotease</keyword>
<evidence type="ECO:0000256" key="1">
    <source>
        <dbReference type="ARBA" id="ARBA00001947"/>
    </source>
</evidence>
<feature type="transmembrane region" description="Helical" evidence="11">
    <location>
        <begin position="240"/>
        <end position="263"/>
    </location>
</feature>
<dbReference type="PANTHER" id="PTHR42837:SF2">
    <property type="entry name" value="MEMBRANE METALLOPROTEASE ARASP2, CHLOROPLASTIC-RELATED"/>
    <property type="match status" value="1"/>
</dbReference>
<accession>A0A837I6T9</accession>
<feature type="transmembrane region" description="Helical" evidence="11">
    <location>
        <begin position="304"/>
        <end position="329"/>
    </location>
</feature>
<dbReference type="GO" id="GO:0004222">
    <property type="term" value="F:metalloendopeptidase activity"/>
    <property type="evidence" value="ECO:0007669"/>
    <property type="project" value="InterPro"/>
</dbReference>
<name>A0A837I6T9_9BACT</name>
<dbReference type="Gene3D" id="2.30.42.10">
    <property type="match status" value="1"/>
</dbReference>
<feature type="transmembrane region" description="Helical" evidence="11">
    <location>
        <begin position="275"/>
        <end position="298"/>
    </location>
</feature>
<keyword evidence="10 11" id="KW-0472">Membrane</keyword>
<feature type="transmembrane region" description="Helical" evidence="11">
    <location>
        <begin position="99"/>
        <end position="125"/>
    </location>
</feature>
<keyword evidence="5 11" id="KW-0812">Transmembrane</keyword>
<proteinExistence type="inferred from homology"/>
<evidence type="ECO:0000256" key="5">
    <source>
        <dbReference type="ARBA" id="ARBA00022692"/>
    </source>
</evidence>
<keyword evidence="8 11" id="KW-1133">Transmembrane helix</keyword>
<evidence type="ECO:0000313" key="14">
    <source>
        <dbReference type="Proteomes" id="UP000033815"/>
    </source>
</evidence>
<evidence type="ECO:0000256" key="11">
    <source>
        <dbReference type="SAM" id="Phobius"/>
    </source>
</evidence>
<dbReference type="CDD" id="cd06163">
    <property type="entry name" value="S2P-M50_PDZ_RseP-like"/>
    <property type="match status" value="1"/>
</dbReference>
<dbReference type="InterPro" id="IPR004387">
    <property type="entry name" value="Pept_M50_Zn"/>
</dbReference>
<evidence type="ECO:0000256" key="10">
    <source>
        <dbReference type="ARBA" id="ARBA00023136"/>
    </source>
</evidence>
<evidence type="ECO:0000256" key="9">
    <source>
        <dbReference type="ARBA" id="ARBA00023049"/>
    </source>
</evidence>
<dbReference type="Pfam" id="PF02163">
    <property type="entry name" value="Peptidase_M50"/>
    <property type="match status" value="1"/>
</dbReference>
<evidence type="ECO:0000256" key="7">
    <source>
        <dbReference type="ARBA" id="ARBA00022833"/>
    </source>
</evidence>
<sequence length="371" mass="40005">MSIVTSHMSILLFIIILAALILVHELGHFTAAKRAGVRVDEFGIGFPPRLWRKKIGETVYSINAFPIGGFVKIFGEDPDNESLLGKDSSRSLTRKPRIVQAWIISAGVVFNLLFAWILISAGFMVGLPYSMDDSAYGERVENPSLTITQVMPLSPAEEAGLKGGDIIVKLVSGEDVLTNPRVSATQNFISSHEEMELTYLRGGEEGTVTVLGAEGFVDGRRAIGISMDNVGILKLPIHEAFFVGLTTTASITITMAIGILEFFKNIFIGQANFQDIAGPVGIVGIVSDAGALGFIHLVSLTAIISINLAIINLLPFPALDGGRLLFILIETIKRSPIKPEVTNIANGIGFLILIAFMVFITFHDVVKLIQG</sequence>
<evidence type="ECO:0000256" key="2">
    <source>
        <dbReference type="ARBA" id="ARBA00004141"/>
    </source>
</evidence>
<comment type="subcellular location">
    <subcellularLocation>
        <location evidence="2">Membrane</location>
        <topology evidence="2">Multi-pass membrane protein</topology>
    </subcellularLocation>
</comment>
<feature type="transmembrane region" description="Helical" evidence="11">
    <location>
        <begin position="341"/>
        <end position="362"/>
    </location>
</feature>
<comment type="cofactor">
    <cofactor evidence="1">
        <name>Zn(2+)</name>
        <dbReference type="ChEBI" id="CHEBI:29105"/>
    </cofactor>
</comment>
<evidence type="ECO:0000259" key="12">
    <source>
        <dbReference type="Pfam" id="PF02163"/>
    </source>
</evidence>